<dbReference type="InterPro" id="IPR013640">
    <property type="entry name" value="Vfa1"/>
</dbReference>
<dbReference type="GO" id="GO:0005768">
    <property type="term" value="C:endosome"/>
    <property type="evidence" value="ECO:0007669"/>
    <property type="project" value="TreeGrafter"/>
</dbReference>
<dbReference type="RefSeq" id="XP_031870450.1">
    <property type="nucleotide sequence ID" value="XM_032013850.1"/>
</dbReference>
<feature type="compositionally biased region" description="Basic and acidic residues" evidence="1">
    <location>
        <begin position="69"/>
        <end position="112"/>
    </location>
</feature>
<gene>
    <name evidence="2" type="ORF">BP5553_05227</name>
</gene>
<dbReference type="GeneID" id="43598076"/>
<accession>A0A370TQK0</accession>
<dbReference type="Proteomes" id="UP000254866">
    <property type="component" value="Unassembled WGS sequence"/>
</dbReference>
<dbReference type="AlphaFoldDB" id="A0A370TQK0"/>
<evidence type="ECO:0000256" key="1">
    <source>
        <dbReference type="SAM" id="MobiDB-lite"/>
    </source>
</evidence>
<keyword evidence="3" id="KW-1185">Reference proteome</keyword>
<dbReference type="PANTHER" id="PTHR28218">
    <property type="entry name" value="VPS4-ASSOCIATED PROTEIN 1"/>
    <property type="match status" value="1"/>
</dbReference>
<protein>
    <recommendedName>
        <fullName evidence="4">DUF1742-domain-containing protein</fullName>
    </recommendedName>
</protein>
<evidence type="ECO:0008006" key="4">
    <source>
        <dbReference type="Google" id="ProtNLM"/>
    </source>
</evidence>
<reference evidence="2 3" key="1">
    <citation type="journal article" date="2018" name="IMA Fungus">
        <title>IMA Genome-F 9: Draft genome sequence of Annulohypoxylon stygium, Aspergillus mulundensis, Berkeleyomyces basicola (syn. Thielaviopsis basicola), Ceratocystis smalleyi, two Cercospora beticola strains, Coleophoma cylindrospora, Fusarium fracticaudum, Phialophora cf. hyalina, and Morchella septimelata.</title>
        <authorList>
            <person name="Wingfield B.D."/>
            <person name="Bills G.F."/>
            <person name="Dong Y."/>
            <person name="Huang W."/>
            <person name="Nel W.J."/>
            <person name="Swalarsk-Parry B.S."/>
            <person name="Vaghefi N."/>
            <person name="Wilken P.M."/>
            <person name="An Z."/>
            <person name="de Beer Z.W."/>
            <person name="De Vos L."/>
            <person name="Chen L."/>
            <person name="Duong T.A."/>
            <person name="Gao Y."/>
            <person name="Hammerbacher A."/>
            <person name="Kikkert J.R."/>
            <person name="Li Y."/>
            <person name="Li H."/>
            <person name="Li K."/>
            <person name="Li Q."/>
            <person name="Liu X."/>
            <person name="Ma X."/>
            <person name="Naidoo K."/>
            <person name="Pethybridge S.J."/>
            <person name="Sun J."/>
            <person name="Steenkamp E.T."/>
            <person name="van der Nest M.A."/>
            <person name="van Wyk S."/>
            <person name="Wingfield M.J."/>
            <person name="Xiong C."/>
            <person name="Yue Q."/>
            <person name="Zhang X."/>
        </authorList>
    </citation>
    <scope>NUCLEOTIDE SEQUENCE [LARGE SCALE GENOMIC DNA]</scope>
    <source>
        <strain evidence="2 3">BP 5553</strain>
    </source>
</reference>
<evidence type="ECO:0000313" key="3">
    <source>
        <dbReference type="Proteomes" id="UP000254866"/>
    </source>
</evidence>
<name>A0A370TQK0_9HELO</name>
<proteinExistence type="predicted"/>
<dbReference type="EMBL" id="NPIC01000003">
    <property type="protein sequence ID" value="RDL37794.1"/>
    <property type="molecule type" value="Genomic_DNA"/>
</dbReference>
<feature type="region of interest" description="Disordered" evidence="1">
    <location>
        <begin position="66"/>
        <end position="179"/>
    </location>
</feature>
<dbReference type="Pfam" id="PF08432">
    <property type="entry name" value="Vfa1"/>
    <property type="match status" value="1"/>
</dbReference>
<organism evidence="2 3">
    <name type="scientific">Venustampulla echinocandica</name>
    <dbReference type="NCBI Taxonomy" id="2656787"/>
    <lineage>
        <taxon>Eukaryota</taxon>
        <taxon>Fungi</taxon>
        <taxon>Dikarya</taxon>
        <taxon>Ascomycota</taxon>
        <taxon>Pezizomycotina</taxon>
        <taxon>Leotiomycetes</taxon>
        <taxon>Helotiales</taxon>
        <taxon>Pleuroascaceae</taxon>
        <taxon>Venustampulla</taxon>
    </lineage>
</organism>
<sequence>MASFPNIYSHRRVADAATKPCEICYKPSTSVLVTPENKDFFFVCPGHLKDRGFCSPIIDEAAVAARKKKEMEAEVERVKKEFEEKQKKKKEKEKEREKKEKEKSKDKDKKDDDKEDNIDEEKKSSEEPPPVEEEPRVFALARTFFQQRIDKKRNAEIARRNRERLQNPNLFPQVPKGFP</sequence>
<dbReference type="OrthoDB" id="2158714at2759"/>
<evidence type="ECO:0000313" key="2">
    <source>
        <dbReference type="EMBL" id="RDL37794.1"/>
    </source>
</evidence>
<dbReference type="PANTHER" id="PTHR28218:SF1">
    <property type="entry name" value="VPS4-ASSOCIATED PROTEIN 1"/>
    <property type="match status" value="1"/>
</dbReference>
<dbReference type="GO" id="GO:0007034">
    <property type="term" value="P:vacuolar transport"/>
    <property type="evidence" value="ECO:0007669"/>
    <property type="project" value="TreeGrafter"/>
</dbReference>
<comment type="caution">
    <text evidence="2">The sequence shown here is derived from an EMBL/GenBank/DDBJ whole genome shotgun (WGS) entry which is preliminary data.</text>
</comment>
<feature type="compositionally biased region" description="Basic and acidic residues" evidence="1">
    <location>
        <begin position="148"/>
        <end position="165"/>
    </location>
</feature>